<protein>
    <submittedName>
        <fullName evidence="2">Uncharacterized protein</fullName>
    </submittedName>
</protein>
<evidence type="ECO:0000313" key="3">
    <source>
        <dbReference type="Proteomes" id="UP000004510"/>
    </source>
</evidence>
<proteinExistence type="predicted"/>
<dbReference type="Proteomes" id="UP000004510">
    <property type="component" value="Unassembled WGS sequence"/>
</dbReference>
<accession>D4XAQ3</accession>
<dbReference type="EMBL" id="ADMS01000056">
    <property type="protein sequence ID" value="EFF76065.1"/>
    <property type="molecule type" value="Genomic_DNA"/>
</dbReference>
<keyword evidence="1" id="KW-1133">Transmembrane helix</keyword>
<name>D4XAQ3_9BURK</name>
<reference evidence="3" key="1">
    <citation type="submission" date="2010-03" db="EMBL/GenBank/DDBJ databases">
        <title>Complete sequence of Mobiluncus curtisii ATCC 43063.</title>
        <authorList>
            <person name="Muzny D."/>
            <person name="Qin X."/>
            <person name="Deng J."/>
            <person name="Jiang H."/>
            <person name="Liu Y."/>
            <person name="Qu J."/>
            <person name="Song X.-Z."/>
            <person name="Zhang L."/>
            <person name="Thornton R."/>
            <person name="Coyle M."/>
            <person name="Francisco L."/>
            <person name="Jackson L."/>
            <person name="Javaid M."/>
            <person name="Korchina V."/>
            <person name="Kovar C."/>
            <person name="Mata R."/>
            <person name="Mathew T."/>
            <person name="Ngo R."/>
            <person name="Nguyen L."/>
            <person name="Nguyen N."/>
            <person name="Okwuonu G."/>
            <person name="Ongeri F."/>
            <person name="Pham C."/>
            <person name="Simmons D."/>
            <person name="Wilczek-Boney K."/>
            <person name="Hale W."/>
            <person name="Jakkamsetti A."/>
            <person name="Pham P."/>
            <person name="Ruth R."/>
            <person name="San Lucas F."/>
            <person name="Warren J."/>
            <person name="Zhang J."/>
            <person name="Zhao Z."/>
            <person name="Zhou C."/>
            <person name="Zhu D."/>
            <person name="Lee S."/>
            <person name="Bess C."/>
            <person name="Blankenburg K."/>
            <person name="Forbes L."/>
            <person name="Fu Q."/>
            <person name="Gubbala S."/>
            <person name="Hirani K."/>
            <person name="Jayaseelan J.C."/>
            <person name="Lara F."/>
            <person name="Munidasa M."/>
            <person name="Palculict T."/>
            <person name="Patil S."/>
            <person name="Pu L.-L."/>
            <person name="Saada N."/>
            <person name="Tang L."/>
            <person name="Weissenberger G."/>
            <person name="Zhu Y."/>
            <person name="Hemphill L."/>
            <person name="Shang Y."/>
            <person name="Youmans B."/>
            <person name="Ayvaz T."/>
            <person name="Ross M."/>
            <person name="Santibanez J."/>
            <person name="Aqrawi P."/>
            <person name="Gross S."/>
            <person name="Joshi V."/>
            <person name="Fowler G."/>
            <person name="Nazareth L."/>
            <person name="Reid J."/>
            <person name="Worley K."/>
            <person name="Petrosino J."/>
            <person name="Highlander S."/>
            <person name="Gibbs R."/>
            <person name="Gibbs R."/>
        </authorList>
    </citation>
    <scope>NUCLEOTIDE SEQUENCE [LARGE SCALE GENOMIC DNA]</scope>
    <source>
        <strain evidence="3">ATCC 43553</strain>
    </source>
</reference>
<evidence type="ECO:0000313" key="2">
    <source>
        <dbReference type="EMBL" id="EFF76065.1"/>
    </source>
</evidence>
<keyword evidence="1" id="KW-0812">Transmembrane</keyword>
<sequence>MATAIMLAGCIAVGMSAGWHGFKSPWLYIGTVGLWLVLLGSALKT</sequence>
<evidence type="ECO:0000256" key="1">
    <source>
        <dbReference type="SAM" id="Phobius"/>
    </source>
</evidence>
<comment type="caution">
    <text evidence="2">The sequence shown here is derived from an EMBL/GenBank/DDBJ whole genome shotgun (WGS) entry which is preliminary data.</text>
</comment>
<dbReference type="AlphaFoldDB" id="D4XAQ3"/>
<gene>
    <name evidence="2" type="ORF">HMPREF0004_2550</name>
</gene>
<keyword evidence="1" id="KW-0472">Membrane</keyword>
<feature type="transmembrane region" description="Helical" evidence="1">
    <location>
        <begin position="26"/>
        <end position="43"/>
    </location>
</feature>
<organism evidence="2 3">
    <name type="scientific">Achromobacter piechaudii ATCC 43553</name>
    <dbReference type="NCBI Taxonomy" id="742159"/>
    <lineage>
        <taxon>Bacteria</taxon>
        <taxon>Pseudomonadati</taxon>
        <taxon>Pseudomonadota</taxon>
        <taxon>Betaproteobacteria</taxon>
        <taxon>Burkholderiales</taxon>
        <taxon>Alcaligenaceae</taxon>
        <taxon>Achromobacter</taxon>
    </lineage>
</organism>
<dbReference type="HOGENOM" id="CLU_3194788_0_0_4"/>